<dbReference type="GO" id="GO:0005525">
    <property type="term" value="F:GTP binding"/>
    <property type="evidence" value="ECO:0007669"/>
    <property type="project" value="UniProtKB-KW"/>
</dbReference>
<feature type="transmembrane region" description="Helical" evidence="4">
    <location>
        <begin position="222"/>
        <end position="242"/>
    </location>
</feature>
<dbReference type="SUPFAM" id="SSF52540">
    <property type="entry name" value="P-loop containing nucleoside triphosphate hydrolases"/>
    <property type="match status" value="1"/>
</dbReference>
<organism evidence="6 7">
    <name type="scientific">Chanos chanos</name>
    <name type="common">Milkfish</name>
    <name type="synonym">Mugil chanos</name>
    <dbReference type="NCBI Taxonomy" id="29144"/>
    <lineage>
        <taxon>Eukaryota</taxon>
        <taxon>Metazoa</taxon>
        <taxon>Chordata</taxon>
        <taxon>Craniata</taxon>
        <taxon>Vertebrata</taxon>
        <taxon>Euteleostomi</taxon>
        <taxon>Actinopterygii</taxon>
        <taxon>Neopterygii</taxon>
        <taxon>Teleostei</taxon>
        <taxon>Ostariophysi</taxon>
        <taxon>Gonorynchiformes</taxon>
        <taxon>Chanidae</taxon>
        <taxon>Chanos</taxon>
    </lineage>
</organism>
<reference evidence="7" key="1">
    <citation type="submission" date="2025-08" db="UniProtKB">
        <authorList>
            <consortium name="RefSeq"/>
        </authorList>
    </citation>
    <scope>IDENTIFICATION</scope>
</reference>
<keyword evidence="2" id="KW-0547">Nucleotide-binding</keyword>
<keyword evidence="4" id="KW-1133">Transmembrane helix</keyword>
<evidence type="ECO:0000256" key="1">
    <source>
        <dbReference type="ARBA" id="ARBA00008535"/>
    </source>
</evidence>
<gene>
    <name evidence="7" type="primary">LOC115817168</name>
</gene>
<dbReference type="FunFam" id="3.40.50.300:FF:000366">
    <property type="entry name" value="GTPase, IMAP family member 2"/>
    <property type="match status" value="1"/>
</dbReference>
<evidence type="ECO:0000256" key="2">
    <source>
        <dbReference type="ARBA" id="ARBA00022741"/>
    </source>
</evidence>
<dbReference type="InterPro" id="IPR045058">
    <property type="entry name" value="GIMA/IAN/Toc"/>
</dbReference>
<feature type="transmembrane region" description="Helical" evidence="4">
    <location>
        <begin position="248"/>
        <end position="271"/>
    </location>
</feature>
<evidence type="ECO:0000256" key="4">
    <source>
        <dbReference type="SAM" id="Phobius"/>
    </source>
</evidence>
<feature type="domain" description="AIG1-type G" evidence="5">
    <location>
        <begin position="9"/>
        <end position="207"/>
    </location>
</feature>
<keyword evidence="4" id="KW-0472">Membrane</keyword>
<name>A0A6J2VWU4_CHACN</name>
<dbReference type="InParanoid" id="A0A6J2VWU4"/>
<keyword evidence="4" id="KW-0812">Transmembrane</keyword>
<dbReference type="Gene3D" id="3.40.50.300">
    <property type="entry name" value="P-loop containing nucleotide triphosphate hydrolases"/>
    <property type="match status" value="1"/>
</dbReference>
<comment type="similarity">
    <text evidence="1">Belongs to the TRAFAC class TrmE-Era-EngA-EngB-Septin-like GTPase superfamily. AIG1/Toc34/Toc159-like paraseptin GTPase family. IAN subfamily.</text>
</comment>
<dbReference type="CDD" id="cd01852">
    <property type="entry name" value="AIG1"/>
    <property type="match status" value="1"/>
</dbReference>
<dbReference type="Pfam" id="PF04548">
    <property type="entry name" value="AIG1"/>
    <property type="match status" value="1"/>
</dbReference>
<dbReference type="GeneID" id="115817168"/>
<dbReference type="Proteomes" id="UP000504632">
    <property type="component" value="Chromosome 7"/>
</dbReference>
<dbReference type="PANTHER" id="PTHR10903:SF188">
    <property type="entry name" value="GTPASE IMAP FAMILY MEMBER 2-LIKE-RELATED"/>
    <property type="match status" value="1"/>
</dbReference>
<dbReference type="RefSeq" id="XP_030636294.1">
    <property type="nucleotide sequence ID" value="XM_030780434.1"/>
</dbReference>
<evidence type="ECO:0000256" key="3">
    <source>
        <dbReference type="ARBA" id="ARBA00023134"/>
    </source>
</evidence>
<evidence type="ECO:0000313" key="6">
    <source>
        <dbReference type="Proteomes" id="UP000504632"/>
    </source>
</evidence>
<dbReference type="InterPro" id="IPR027417">
    <property type="entry name" value="P-loop_NTPase"/>
</dbReference>
<sequence>MSGKRSGKPSDLRIILVGKTGAGKSATGNTILGKKAFKVDASPEMVTQTCEKNEAEIGERKISVIDTPDFSGLCGNDEAGGQLETCISLSAPGPHVFLLVVKLGRFTAEEKSAVKWIQETFGEDSSLYTIVLFTNADQLNNKPLYQFINKSKDLLKIIDHCGNRYHAFNNEDESNSSQVTKLLEMIDAMVEVNGGQHYTNEMFKAAQEEIERQRKVKLAKEAALGVVTAVGAAGAVVGGVALAATSLVLVPAVGIAAGAAVGAGAGIPLIVKKVKEKKKNDAD</sequence>
<dbReference type="AlphaFoldDB" id="A0A6J2VWU4"/>
<keyword evidence="3" id="KW-0342">GTP-binding</keyword>
<dbReference type="OrthoDB" id="5985928at2759"/>
<proteinExistence type="inferred from homology"/>
<dbReference type="PANTHER" id="PTHR10903">
    <property type="entry name" value="GTPASE, IMAP FAMILY MEMBER-RELATED"/>
    <property type="match status" value="1"/>
</dbReference>
<dbReference type="InterPro" id="IPR006703">
    <property type="entry name" value="G_AIG1"/>
</dbReference>
<accession>A0A6J2VWU4</accession>
<keyword evidence="6" id="KW-1185">Reference proteome</keyword>
<dbReference type="PROSITE" id="PS51720">
    <property type="entry name" value="G_AIG1"/>
    <property type="match status" value="1"/>
</dbReference>
<evidence type="ECO:0000313" key="7">
    <source>
        <dbReference type="RefSeq" id="XP_030636294.1"/>
    </source>
</evidence>
<protein>
    <submittedName>
        <fullName evidence="7">GTPase IMAP family member 2-like</fullName>
    </submittedName>
</protein>
<evidence type="ECO:0000259" key="5">
    <source>
        <dbReference type="PROSITE" id="PS51720"/>
    </source>
</evidence>